<proteinExistence type="predicted"/>
<accession>A0A8I2Z640</accession>
<dbReference type="AlphaFoldDB" id="A0A8I2Z640"/>
<gene>
    <name evidence="1" type="ORF">HYQ45_015590</name>
</gene>
<organism evidence="1 2">
    <name type="scientific">Verticillium longisporum</name>
    <name type="common">Verticillium dahliae var. longisporum</name>
    <dbReference type="NCBI Taxonomy" id="100787"/>
    <lineage>
        <taxon>Eukaryota</taxon>
        <taxon>Fungi</taxon>
        <taxon>Dikarya</taxon>
        <taxon>Ascomycota</taxon>
        <taxon>Pezizomycotina</taxon>
        <taxon>Sordariomycetes</taxon>
        <taxon>Hypocreomycetidae</taxon>
        <taxon>Glomerellales</taxon>
        <taxon>Plectosphaerellaceae</taxon>
        <taxon>Verticillium</taxon>
    </lineage>
</organism>
<comment type="caution">
    <text evidence="1">The sequence shown here is derived from an EMBL/GenBank/DDBJ whole genome shotgun (WGS) entry which is preliminary data.</text>
</comment>
<name>A0A8I2Z640_VERLO</name>
<dbReference type="EMBL" id="JAEMWZ010000431">
    <property type="protein sequence ID" value="KAG7118089.1"/>
    <property type="molecule type" value="Genomic_DNA"/>
</dbReference>
<reference evidence="1" key="1">
    <citation type="journal article" date="2021" name="Mol. Plant Pathol.">
        <title>A 20-kb lineage-specific genomic region tames virulence in pathogenic amphidiploid Verticillium longisporum.</title>
        <authorList>
            <person name="Harting R."/>
            <person name="Starke J."/>
            <person name="Kusch H."/>
            <person name="Poggeler S."/>
            <person name="Maurus I."/>
            <person name="Schluter R."/>
            <person name="Landesfeind M."/>
            <person name="Bulla I."/>
            <person name="Nowrousian M."/>
            <person name="de Jonge R."/>
            <person name="Stahlhut G."/>
            <person name="Hoff K.J."/>
            <person name="Asshauer K.P."/>
            <person name="Thurmer A."/>
            <person name="Stanke M."/>
            <person name="Daniel R."/>
            <person name="Morgenstern B."/>
            <person name="Thomma B.P.H.J."/>
            <person name="Kronstad J.W."/>
            <person name="Braus-Stromeyer S.A."/>
            <person name="Braus G.H."/>
        </authorList>
    </citation>
    <scope>NUCLEOTIDE SEQUENCE</scope>
    <source>
        <strain evidence="1">Vl32</strain>
    </source>
</reference>
<evidence type="ECO:0000313" key="1">
    <source>
        <dbReference type="EMBL" id="KAG7118089.1"/>
    </source>
</evidence>
<dbReference type="Proteomes" id="UP000689129">
    <property type="component" value="Unassembled WGS sequence"/>
</dbReference>
<evidence type="ECO:0000313" key="2">
    <source>
        <dbReference type="Proteomes" id="UP000689129"/>
    </source>
</evidence>
<sequence>MPPKDSTWAANGGIAERDLTMAVASHSAEFRGVNWPKVKDIMDRLGYTFTKSAMEQRWTKKILKDWRA</sequence>
<dbReference type="OrthoDB" id="5231339at2759"/>
<protein>
    <submittedName>
        <fullName evidence="1">Uncharacterized protein</fullName>
    </submittedName>
</protein>